<comment type="caution">
    <text evidence="2">The sequence shown here is derived from an EMBL/GenBank/DDBJ whole genome shotgun (WGS) entry which is preliminary data.</text>
</comment>
<keyword evidence="3" id="KW-1185">Reference proteome</keyword>
<dbReference type="AlphaFoldDB" id="A0A4Y2HN62"/>
<evidence type="ECO:0000313" key="2">
    <source>
        <dbReference type="EMBL" id="GBM66533.1"/>
    </source>
</evidence>
<gene>
    <name evidence="2" type="ORF">AVEN_179158_1</name>
</gene>
<reference evidence="2 3" key="1">
    <citation type="journal article" date="2019" name="Sci. Rep.">
        <title>Orb-weaving spider Araneus ventricosus genome elucidates the spidroin gene catalogue.</title>
        <authorList>
            <person name="Kono N."/>
            <person name="Nakamura H."/>
            <person name="Ohtoshi R."/>
            <person name="Moran D.A.P."/>
            <person name="Shinohara A."/>
            <person name="Yoshida Y."/>
            <person name="Fujiwara M."/>
            <person name="Mori M."/>
            <person name="Tomita M."/>
            <person name="Arakawa K."/>
        </authorList>
    </citation>
    <scope>NUCLEOTIDE SEQUENCE [LARGE SCALE GENOMIC DNA]</scope>
</reference>
<name>A0A4Y2HN62_ARAVE</name>
<accession>A0A4Y2HN62</accession>
<dbReference type="Proteomes" id="UP000499080">
    <property type="component" value="Unassembled WGS sequence"/>
</dbReference>
<feature type="compositionally biased region" description="Basic and acidic residues" evidence="1">
    <location>
        <begin position="1"/>
        <end position="27"/>
    </location>
</feature>
<feature type="region of interest" description="Disordered" evidence="1">
    <location>
        <begin position="1"/>
        <end position="49"/>
    </location>
</feature>
<protein>
    <submittedName>
        <fullName evidence="2">Uncharacterized protein</fullName>
    </submittedName>
</protein>
<proteinExistence type="predicted"/>
<sequence length="126" mass="14214">MTHALSAEEDRETMTHALSAEEDRETMTHALSAEEDREVAERHARVQSSANQYGRKMCALNVVTNGIGLRVERRHPLQGVCLQDFVLVEQIEENRLGLSLVGQRFSSEDDADDEMLTTFNTRSYCG</sequence>
<evidence type="ECO:0000313" key="3">
    <source>
        <dbReference type="Proteomes" id="UP000499080"/>
    </source>
</evidence>
<dbReference type="EMBL" id="BGPR01002032">
    <property type="protein sequence ID" value="GBM66533.1"/>
    <property type="molecule type" value="Genomic_DNA"/>
</dbReference>
<organism evidence="2 3">
    <name type="scientific">Araneus ventricosus</name>
    <name type="common">Orbweaver spider</name>
    <name type="synonym">Epeira ventricosa</name>
    <dbReference type="NCBI Taxonomy" id="182803"/>
    <lineage>
        <taxon>Eukaryota</taxon>
        <taxon>Metazoa</taxon>
        <taxon>Ecdysozoa</taxon>
        <taxon>Arthropoda</taxon>
        <taxon>Chelicerata</taxon>
        <taxon>Arachnida</taxon>
        <taxon>Araneae</taxon>
        <taxon>Araneomorphae</taxon>
        <taxon>Entelegynae</taxon>
        <taxon>Araneoidea</taxon>
        <taxon>Araneidae</taxon>
        <taxon>Araneus</taxon>
    </lineage>
</organism>
<evidence type="ECO:0000256" key="1">
    <source>
        <dbReference type="SAM" id="MobiDB-lite"/>
    </source>
</evidence>